<accession>A0A6C0HKV9</accession>
<dbReference type="EMBL" id="MN739980">
    <property type="protein sequence ID" value="QHT81301.1"/>
    <property type="molecule type" value="Genomic_DNA"/>
</dbReference>
<proteinExistence type="predicted"/>
<dbReference type="AlphaFoldDB" id="A0A6C0HKV9"/>
<organism evidence="2">
    <name type="scientific">viral metagenome</name>
    <dbReference type="NCBI Taxonomy" id="1070528"/>
    <lineage>
        <taxon>unclassified sequences</taxon>
        <taxon>metagenomes</taxon>
        <taxon>organismal metagenomes</taxon>
    </lineage>
</organism>
<protein>
    <submittedName>
        <fullName evidence="2">Uncharacterized protein</fullName>
    </submittedName>
</protein>
<name>A0A6C0HKV9_9ZZZZ</name>
<evidence type="ECO:0000256" key="1">
    <source>
        <dbReference type="SAM" id="Phobius"/>
    </source>
</evidence>
<keyword evidence="1" id="KW-0812">Transmembrane</keyword>
<reference evidence="2" key="1">
    <citation type="journal article" date="2020" name="Nature">
        <title>Giant virus diversity and host interactions through global metagenomics.</title>
        <authorList>
            <person name="Schulz F."/>
            <person name="Roux S."/>
            <person name="Paez-Espino D."/>
            <person name="Jungbluth S."/>
            <person name="Walsh D.A."/>
            <person name="Denef V.J."/>
            <person name="McMahon K.D."/>
            <person name="Konstantinidis K.T."/>
            <person name="Eloe-Fadrosh E.A."/>
            <person name="Kyrpides N.C."/>
            <person name="Woyke T."/>
        </authorList>
    </citation>
    <scope>NUCLEOTIDE SEQUENCE</scope>
    <source>
        <strain evidence="2">GVMAG-M-3300023184-13</strain>
    </source>
</reference>
<evidence type="ECO:0000313" key="2">
    <source>
        <dbReference type="EMBL" id="QHT81301.1"/>
    </source>
</evidence>
<keyword evidence="1" id="KW-0472">Membrane</keyword>
<keyword evidence="1" id="KW-1133">Transmembrane helix</keyword>
<sequence length="207" mass="23007">MDNTIIIIILLLIILIILVLYSLYGNILFINNFDDITAIIPTTTTQVQTLPKTPAINFSITQQIASLLSISSGRVQNLTYSDIIDMGVLTVSFTINEPNFIETYNGELSSADTNKKLITLINMKLFNINIAGQSLILNYSPLGISSQSLLLNDLNYAQNPIYFNNKANLDIANYAHNVYTVVPTDASVIKFYSLDMDKNFNTIVKSP</sequence>
<feature type="transmembrane region" description="Helical" evidence="1">
    <location>
        <begin position="6"/>
        <end position="24"/>
    </location>
</feature>